<organism evidence="9 10">
    <name type="scientific">Lingula anatina</name>
    <name type="common">Brachiopod</name>
    <name type="synonym">Lingula unguis</name>
    <dbReference type="NCBI Taxonomy" id="7574"/>
    <lineage>
        <taxon>Eukaryota</taxon>
        <taxon>Metazoa</taxon>
        <taxon>Spiralia</taxon>
        <taxon>Lophotrochozoa</taxon>
        <taxon>Brachiopoda</taxon>
        <taxon>Linguliformea</taxon>
        <taxon>Lingulata</taxon>
        <taxon>Lingulida</taxon>
        <taxon>Linguloidea</taxon>
        <taxon>Lingulidae</taxon>
        <taxon>Lingula</taxon>
    </lineage>
</organism>
<feature type="compositionally biased region" description="Basic and acidic residues" evidence="6">
    <location>
        <begin position="680"/>
        <end position="696"/>
    </location>
</feature>
<dbReference type="AlphaFoldDB" id="A0A2R2MQ77"/>
<feature type="compositionally biased region" description="Acidic residues" evidence="6">
    <location>
        <begin position="448"/>
        <end position="460"/>
    </location>
</feature>
<dbReference type="GO" id="GO:0016020">
    <property type="term" value="C:membrane"/>
    <property type="evidence" value="ECO:0007669"/>
    <property type="project" value="UniProtKB-SubCell"/>
</dbReference>
<feature type="compositionally biased region" description="Basic residues" evidence="6">
    <location>
        <begin position="159"/>
        <end position="188"/>
    </location>
</feature>
<keyword evidence="2 7" id="KW-0812">Transmembrane</keyword>
<keyword evidence="4 7" id="KW-0472">Membrane</keyword>
<dbReference type="FunCoup" id="A0A2R2MQ77">
    <property type="interactions" value="257"/>
</dbReference>
<protein>
    <submittedName>
        <fullName evidence="10">Uncharacterized protein LOC106151370</fullName>
    </submittedName>
</protein>
<dbReference type="PANTHER" id="PTHR12680">
    <property type="entry name" value="PUTATIVE HOMEODOMAIN TRANSCRIPTION FACTOR PHTF"/>
    <property type="match status" value="1"/>
</dbReference>
<feature type="transmembrane region" description="Helical" evidence="7">
    <location>
        <begin position="1122"/>
        <end position="1142"/>
    </location>
</feature>
<reference evidence="10" key="1">
    <citation type="submission" date="2025-08" db="UniProtKB">
        <authorList>
            <consortium name="RefSeq"/>
        </authorList>
    </citation>
    <scope>IDENTIFICATION</scope>
    <source>
        <tissue evidence="10">Gonads</tissue>
    </source>
</reference>
<feature type="region of interest" description="Disordered" evidence="6">
    <location>
        <begin position="159"/>
        <end position="250"/>
    </location>
</feature>
<evidence type="ECO:0000259" key="8">
    <source>
        <dbReference type="Pfam" id="PF12129"/>
    </source>
</evidence>
<accession>A0A2R2MQ77</accession>
<keyword evidence="3 7" id="KW-1133">Transmembrane helix</keyword>
<dbReference type="GO" id="GO:0005783">
    <property type="term" value="C:endoplasmic reticulum"/>
    <property type="evidence" value="ECO:0007669"/>
    <property type="project" value="InterPro"/>
</dbReference>
<dbReference type="InterPro" id="IPR039775">
    <property type="entry name" value="PHTF1/2"/>
</dbReference>
<feature type="region of interest" description="Disordered" evidence="6">
    <location>
        <begin position="266"/>
        <end position="298"/>
    </location>
</feature>
<evidence type="ECO:0000256" key="4">
    <source>
        <dbReference type="ARBA" id="ARBA00023136"/>
    </source>
</evidence>
<feature type="compositionally biased region" description="Polar residues" evidence="6">
    <location>
        <begin position="837"/>
        <end position="846"/>
    </location>
</feature>
<keyword evidence="9" id="KW-1185">Reference proteome</keyword>
<dbReference type="RefSeq" id="XP_023932399.1">
    <property type="nucleotide sequence ID" value="XM_024076631.1"/>
</dbReference>
<dbReference type="KEGG" id="lak:106151370"/>
<feature type="compositionally biased region" description="Basic and acidic residues" evidence="6">
    <location>
        <begin position="492"/>
        <end position="502"/>
    </location>
</feature>
<dbReference type="Proteomes" id="UP000085678">
    <property type="component" value="Unplaced"/>
</dbReference>
<dbReference type="InParanoid" id="A0A2R2MQ77"/>
<dbReference type="GeneID" id="106151370"/>
<feature type="transmembrane region" description="Helical" evidence="7">
    <location>
        <begin position="1090"/>
        <end position="1110"/>
    </location>
</feature>
<evidence type="ECO:0000256" key="3">
    <source>
        <dbReference type="ARBA" id="ARBA00022989"/>
    </source>
</evidence>
<feature type="transmembrane region" description="Helical" evidence="7">
    <location>
        <begin position="956"/>
        <end position="978"/>
    </location>
</feature>
<feature type="region of interest" description="Disordered" evidence="6">
    <location>
        <begin position="361"/>
        <end position="397"/>
    </location>
</feature>
<feature type="transmembrane region" description="Helical" evidence="7">
    <location>
        <begin position="1005"/>
        <end position="1030"/>
    </location>
</feature>
<dbReference type="OrthoDB" id="10066656at2759"/>
<feature type="region of interest" description="Disordered" evidence="6">
    <location>
        <begin position="439"/>
        <end position="542"/>
    </location>
</feature>
<feature type="transmembrane region" description="Helical" evidence="7">
    <location>
        <begin position="138"/>
        <end position="158"/>
    </location>
</feature>
<comment type="subcellular location">
    <subcellularLocation>
        <location evidence="1">Membrane</location>
        <topology evidence="1">Multi-pass membrane protein</topology>
    </subcellularLocation>
</comment>
<evidence type="ECO:0000256" key="2">
    <source>
        <dbReference type="ARBA" id="ARBA00022692"/>
    </source>
</evidence>
<dbReference type="PANTHER" id="PTHR12680:SF6">
    <property type="entry name" value="PROTEIN PHTF"/>
    <property type="match status" value="1"/>
</dbReference>
<keyword evidence="5" id="KW-0325">Glycoprotein</keyword>
<name>A0A2R2MQ77_LINAN</name>
<evidence type="ECO:0000313" key="10">
    <source>
        <dbReference type="RefSeq" id="XP_023932399.1"/>
    </source>
</evidence>
<dbReference type="STRING" id="7574.A0A2R2MQ77"/>
<evidence type="ECO:0000313" key="9">
    <source>
        <dbReference type="Proteomes" id="UP000085678"/>
    </source>
</evidence>
<feature type="compositionally biased region" description="Basic and acidic residues" evidence="6">
    <location>
        <begin position="519"/>
        <end position="533"/>
    </location>
</feature>
<feature type="region of interest" description="Disordered" evidence="6">
    <location>
        <begin position="618"/>
        <end position="648"/>
    </location>
</feature>
<evidence type="ECO:0000256" key="7">
    <source>
        <dbReference type="SAM" id="Phobius"/>
    </source>
</evidence>
<evidence type="ECO:0000256" key="5">
    <source>
        <dbReference type="ARBA" id="ARBA00023180"/>
    </source>
</evidence>
<dbReference type="Pfam" id="PF12129">
    <property type="entry name" value="PHTF1-2_N"/>
    <property type="match status" value="1"/>
</dbReference>
<feature type="transmembrane region" description="Helical" evidence="7">
    <location>
        <begin position="98"/>
        <end position="118"/>
    </location>
</feature>
<sequence>MERISRQVTWYQQKIGYYDQQLWEHSVEQKVIKNIDHLPRKTASLKPELIDVDLVRGSTFTKAKPKQPWSHITRKSLIRVILFPFFWRWWQEQTSTKLVLLLFFLYCCQVTATVIYFVEAGNEDYLNYESVSISEVASPMLLMLFLGVVHSQIISTHITHKGRKMQKKIKKQGSNAKKKKKQERRKYKVFPNESGGSQETTAMEEEAITHSDNSPLVERSSRKQSRTNSENQKRRRKPSLKMTGSDKPNQNCIVEEILAKENHSSGNLVHGIHGNSEDQDEAGVDQDLNGLDLPNTQSASYNQRVNDTVLEEHSPTVTFCQFDIQSQRETRLKLREDEGLVEPEDGGQAEPSAYLELSLEETQPPVPSGPHRVSFTRDNPRVLNPKADPRELNINGGPRVLNAIADPKGSAANDNHRALNSSENHRVRDLYLDLPAYTVNREDGVHTEEDEEEEKEEEEVISGVERDRLVPGLGLAREGFGAHLTEPISTDTTDHSDTEERAQVFPQPQESSLDDSETEDHSKDSTTARDMSDHSSNGQCDGCDNPDCSRCDNANNSDCVRCDTFQTLSTEHFEYKSDDPTDATTCNTAENPFEPITEFAGEIILPQDGHFELNGLRIPADEPKKRTEGEGSSDPGYDTGRSYIPSDKDQEQGKIDLVGIKHRKALNQKVDTVQRNRTSSRIEDQLSQEEKECPEHKAHVPDPVITLNSEPLEDVPIDLPPDGATSGVLGSGTPDMVEGDENAGHSPHISFGNGAGSCTRPKTEYIPLSDQEMHCGKIDLVGIKKRNLVGMNLRRRRKSNQKIDVVSDAGSSVQLRSALSSRNRPRHPETLLLKQSNDTRVMSSCDSDPDCPTPNTPALSKGQISEMDWDDNMHSDVATSDTSSCTSDSEGGVTLHDDPFGCGLPSFPLNDLATPIDRVSCVVWEGNDTKKLDLSTLDLGCAIIQKVDAQQESRDFISIGVWVSLVLAFIPLGFRWYFHKGALEYTSMKSWFLLAADLFGSHWRVIFVVLNGVLQRMVLCVIFFFLLSVAERTFKQRLMYAKHFCYLTSTRRAKKYDLPHFRLNKVRNIKAWLSLRSYIKKRGPQRSVDVIVSAAFLLEIILVALMSFQLLKDSEEYPKHLYNWEVIVWFVALSVFLLRFMTLGSKINKKYRHLSVLITEQINLYLHMEQKPHKKEELMLANNVLKLAQDLFKELESPFKISGLSANPFLYNITKVVILSAFSAMLTELLGFKLKLYNLKIKT</sequence>
<feature type="region of interest" description="Disordered" evidence="6">
    <location>
        <begin position="837"/>
        <end position="859"/>
    </location>
</feature>
<feature type="compositionally biased region" description="Basic and acidic residues" evidence="6">
    <location>
        <begin position="619"/>
        <end position="629"/>
    </location>
</feature>
<feature type="transmembrane region" description="Helical" evidence="7">
    <location>
        <begin position="1209"/>
        <end position="1232"/>
    </location>
</feature>
<dbReference type="InterPro" id="IPR021980">
    <property type="entry name" value="PHTF1/2_N"/>
</dbReference>
<feature type="region of interest" description="Disordered" evidence="6">
    <location>
        <begin position="671"/>
        <end position="696"/>
    </location>
</feature>
<proteinExistence type="predicted"/>
<evidence type="ECO:0000256" key="6">
    <source>
        <dbReference type="SAM" id="MobiDB-lite"/>
    </source>
</evidence>
<gene>
    <name evidence="10" type="primary">LOC106151370</name>
</gene>
<feature type="domain" description="PHTF1/2 N-terminal" evidence="8">
    <location>
        <begin position="3"/>
        <end position="157"/>
    </location>
</feature>
<evidence type="ECO:0000256" key="1">
    <source>
        <dbReference type="ARBA" id="ARBA00004141"/>
    </source>
</evidence>